<feature type="domain" description="DUF4143" evidence="2">
    <location>
        <begin position="170"/>
        <end position="321"/>
    </location>
</feature>
<dbReference type="InterPro" id="IPR041682">
    <property type="entry name" value="AAA_14"/>
</dbReference>
<dbReference type="InterPro" id="IPR025420">
    <property type="entry name" value="DUF4143"/>
</dbReference>
<name>A0ABS9BUA2_9BACT</name>
<evidence type="ECO:0000259" key="1">
    <source>
        <dbReference type="Pfam" id="PF13173"/>
    </source>
</evidence>
<dbReference type="PANTHER" id="PTHR43566">
    <property type="entry name" value="CONSERVED PROTEIN"/>
    <property type="match status" value="1"/>
</dbReference>
<dbReference type="Pfam" id="PF13635">
    <property type="entry name" value="DUF4143"/>
    <property type="match status" value="1"/>
</dbReference>
<dbReference type="Pfam" id="PF13173">
    <property type="entry name" value="AAA_14"/>
    <property type="match status" value="1"/>
</dbReference>
<dbReference type="SUPFAM" id="SSF52540">
    <property type="entry name" value="P-loop containing nucleoside triphosphate hydrolases"/>
    <property type="match status" value="1"/>
</dbReference>
<comment type="caution">
    <text evidence="3">The sequence shown here is derived from an EMBL/GenBank/DDBJ whole genome shotgun (WGS) entry which is preliminary data.</text>
</comment>
<feature type="domain" description="AAA" evidence="1">
    <location>
        <begin position="14"/>
        <end position="132"/>
    </location>
</feature>
<sequence length="379" mass="43661">MFARKQVLEGSGNESLFLWGARQTGKSTLLKSLFPNALWFDLLLSDTFLRYQSEPQQFRQAVLASGNTVPVVVDEIQKIPALLDEIHWLIVNHSVRFILSGSSPRKIIRAGNNLFGGRALRYELYPLIHAEIPDFELLRALNNGLLPRHYLSENPKKLIEAYIGNYLKDEILAEVKIRNINAFTQFLEAAAFSNGEIVNYSNIATECGVSHNTVKEYFQILEHTLLGRFLPSFQKKPKRRVILAPKFYYFDLGIVNKLLKRGRIEAKSESFGHAFEHFIYQELHAHSKYSEKDYMISYWRTTSQFEVDFILGDHEVAIEVKGTDNVQPRHLKGLKSFSEEYSVKKLIVVSDDPLERKAGNISIVPWKIFLERLWQGEII</sequence>
<protein>
    <submittedName>
        <fullName evidence="3">AAA family ATPase</fullName>
    </submittedName>
</protein>
<keyword evidence="4" id="KW-1185">Reference proteome</keyword>
<dbReference type="EMBL" id="JAKEVZ010000006">
    <property type="protein sequence ID" value="MCF1751201.1"/>
    <property type="molecule type" value="Genomic_DNA"/>
</dbReference>
<accession>A0ABS9BUA2</accession>
<evidence type="ECO:0000313" key="3">
    <source>
        <dbReference type="EMBL" id="MCF1751201.1"/>
    </source>
</evidence>
<reference evidence="3 4" key="1">
    <citation type="submission" date="2022-01" db="EMBL/GenBank/DDBJ databases">
        <title>Mariniradius saccharolyticus sp. nov., isolated from sediment of a river.</title>
        <authorList>
            <person name="Liu H."/>
        </authorList>
    </citation>
    <scope>NUCLEOTIDE SEQUENCE [LARGE SCALE GENOMIC DNA]</scope>
    <source>
        <strain evidence="3 4">RY-2</strain>
    </source>
</reference>
<evidence type="ECO:0000313" key="4">
    <source>
        <dbReference type="Proteomes" id="UP001201449"/>
    </source>
</evidence>
<dbReference type="PANTHER" id="PTHR43566:SF2">
    <property type="entry name" value="DUF4143 DOMAIN-CONTAINING PROTEIN"/>
    <property type="match status" value="1"/>
</dbReference>
<proteinExistence type="predicted"/>
<organism evidence="3 4">
    <name type="scientific">Mariniradius sediminis</name>
    <dbReference type="NCBI Taxonomy" id="2909237"/>
    <lineage>
        <taxon>Bacteria</taxon>
        <taxon>Pseudomonadati</taxon>
        <taxon>Bacteroidota</taxon>
        <taxon>Cytophagia</taxon>
        <taxon>Cytophagales</taxon>
        <taxon>Cyclobacteriaceae</taxon>
        <taxon>Mariniradius</taxon>
    </lineage>
</organism>
<dbReference type="RefSeq" id="WP_234861236.1">
    <property type="nucleotide sequence ID" value="NZ_JAKEVZ010000006.1"/>
</dbReference>
<dbReference type="Proteomes" id="UP001201449">
    <property type="component" value="Unassembled WGS sequence"/>
</dbReference>
<dbReference type="InterPro" id="IPR027417">
    <property type="entry name" value="P-loop_NTPase"/>
</dbReference>
<gene>
    <name evidence="3" type="ORF">L0U89_08965</name>
</gene>
<evidence type="ECO:0000259" key="2">
    <source>
        <dbReference type="Pfam" id="PF13635"/>
    </source>
</evidence>